<name>A0A9X6NL02_HYPEX</name>
<sequence length="101" mass="11774">MVAWGDITHFEWVQLPDPALTIAFDYNQTEARKDREELITCCWKEVSGSRCSYRLPGMGHLRRRAGPGFEWVPVRYDSEPTRNTTADFGFDNSNHFRPHDL</sequence>
<keyword evidence="2" id="KW-1185">Reference proteome</keyword>
<evidence type="ECO:0000313" key="2">
    <source>
        <dbReference type="Proteomes" id="UP000192578"/>
    </source>
</evidence>
<proteinExistence type="predicted"/>
<protein>
    <submittedName>
        <fullName evidence="1">Uncharacterized protein</fullName>
    </submittedName>
</protein>
<reference evidence="2" key="1">
    <citation type="submission" date="2017-01" db="EMBL/GenBank/DDBJ databases">
        <title>Comparative genomics of anhydrobiosis in the tardigrade Hypsibius dujardini.</title>
        <authorList>
            <person name="Yoshida Y."/>
            <person name="Koutsovoulos G."/>
            <person name="Laetsch D."/>
            <person name="Stevens L."/>
            <person name="Kumar S."/>
            <person name="Horikawa D."/>
            <person name="Ishino K."/>
            <person name="Komine S."/>
            <person name="Tomita M."/>
            <person name="Blaxter M."/>
            <person name="Arakawa K."/>
        </authorList>
    </citation>
    <scope>NUCLEOTIDE SEQUENCE [LARGE SCALE GENOMIC DNA]</scope>
    <source>
        <strain evidence="2">Z151</strain>
    </source>
</reference>
<dbReference type="AlphaFoldDB" id="A0A9X6NL02"/>
<organism evidence="1 2">
    <name type="scientific">Hypsibius exemplaris</name>
    <name type="common">Freshwater tardigrade</name>
    <dbReference type="NCBI Taxonomy" id="2072580"/>
    <lineage>
        <taxon>Eukaryota</taxon>
        <taxon>Metazoa</taxon>
        <taxon>Ecdysozoa</taxon>
        <taxon>Tardigrada</taxon>
        <taxon>Eutardigrada</taxon>
        <taxon>Parachela</taxon>
        <taxon>Hypsibioidea</taxon>
        <taxon>Hypsibiidae</taxon>
        <taxon>Hypsibius</taxon>
    </lineage>
</organism>
<dbReference type="Proteomes" id="UP000192578">
    <property type="component" value="Unassembled WGS sequence"/>
</dbReference>
<dbReference type="Gene3D" id="3.60.15.10">
    <property type="entry name" value="Ribonuclease Z/Hydroxyacylglutathione hydrolase-like"/>
    <property type="match status" value="1"/>
</dbReference>
<dbReference type="EMBL" id="MTYJ01000439">
    <property type="protein sequence ID" value="OWA54668.1"/>
    <property type="molecule type" value="Genomic_DNA"/>
</dbReference>
<evidence type="ECO:0000313" key="1">
    <source>
        <dbReference type="EMBL" id="OWA54668.1"/>
    </source>
</evidence>
<dbReference type="InterPro" id="IPR036866">
    <property type="entry name" value="RibonucZ/Hydroxyglut_hydro"/>
</dbReference>
<comment type="caution">
    <text evidence="1">The sequence shown here is derived from an EMBL/GenBank/DDBJ whole genome shotgun (WGS) entry which is preliminary data.</text>
</comment>
<dbReference type="OrthoDB" id="10250730at2759"/>
<accession>A0A9X6NL02</accession>
<gene>
    <name evidence="1" type="ORF">BV898_19067</name>
</gene>